<dbReference type="NCBIfam" id="TIGR02466">
    <property type="entry name" value="TIGR02466 family protein"/>
    <property type="match status" value="1"/>
</dbReference>
<evidence type="ECO:0000313" key="1">
    <source>
        <dbReference type="EMBL" id="MFC3626989.1"/>
    </source>
</evidence>
<dbReference type="Gene3D" id="2.60.120.620">
    <property type="entry name" value="q2cbj1_9rhob like domain"/>
    <property type="match status" value="1"/>
</dbReference>
<dbReference type="InterPro" id="IPR012668">
    <property type="entry name" value="CHP02466"/>
</dbReference>
<dbReference type="RefSeq" id="WP_390280186.1">
    <property type="nucleotide sequence ID" value="NZ_JBHRYH010000038.1"/>
</dbReference>
<reference evidence="2" key="1">
    <citation type="journal article" date="2019" name="Int. J. Syst. Evol. Microbiol.">
        <title>The Global Catalogue of Microorganisms (GCM) 10K type strain sequencing project: providing services to taxonomists for standard genome sequencing and annotation.</title>
        <authorList>
            <consortium name="The Broad Institute Genomics Platform"/>
            <consortium name="The Broad Institute Genome Sequencing Center for Infectious Disease"/>
            <person name="Wu L."/>
            <person name="Ma J."/>
        </authorList>
    </citation>
    <scope>NUCLEOTIDE SEQUENCE [LARGE SCALE GENOMIC DNA]</scope>
    <source>
        <strain evidence="2">KCTC 42195</strain>
    </source>
</reference>
<protein>
    <submittedName>
        <fullName evidence="1">TIGR02466 family protein</fullName>
    </submittedName>
</protein>
<keyword evidence="2" id="KW-1185">Reference proteome</keyword>
<name>A0ABV7TW09_9NEIS</name>
<proteinExistence type="predicted"/>
<dbReference type="Proteomes" id="UP001595636">
    <property type="component" value="Unassembled WGS sequence"/>
</dbReference>
<dbReference type="EMBL" id="JBHRYH010000038">
    <property type="protein sequence ID" value="MFC3626989.1"/>
    <property type="molecule type" value="Genomic_DNA"/>
</dbReference>
<dbReference type="Pfam" id="PF13759">
    <property type="entry name" value="2OG-FeII_Oxy_5"/>
    <property type="match status" value="1"/>
</dbReference>
<evidence type="ECO:0000313" key="2">
    <source>
        <dbReference type="Proteomes" id="UP001595636"/>
    </source>
</evidence>
<sequence>MHTNQLHLNHMDLFPTRVWSVSLAALNPHVAQWISMIEDWRRQTPQPEGRSNRMGWNSAQTLLQLPAMQPLQQAVRVVLDHIFAEMGPPLPRYQLHGWANVHDAGGYNTFHNHAGALLSACYYLKVPAGSGPIVFRDPRPGALLSPWQGSLRPNAGSEISIQPEAGQLLVFPNWLEHGVEAHAGSDSRISIAINAVPELGGS</sequence>
<organism evidence="1 2">
    <name type="scientific">Vogesella amnigena</name>
    <dbReference type="NCBI Taxonomy" id="1507449"/>
    <lineage>
        <taxon>Bacteria</taxon>
        <taxon>Pseudomonadati</taxon>
        <taxon>Pseudomonadota</taxon>
        <taxon>Betaproteobacteria</taxon>
        <taxon>Neisseriales</taxon>
        <taxon>Chromobacteriaceae</taxon>
        <taxon>Vogesella</taxon>
    </lineage>
</organism>
<comment type="caution">
    <text evidence="1">The sequence shown here is derived from an EMBL/GenBank/DDBJ whole genome shotgun (WGS) entry which is preliminary data.</text>
</comment>
<accession>A0ABV7TW09</accession>
<gene>
    <name evidence="1" type="ORF">ACFOKJ_12790</name>
</gene>